<evidence type="ECO:0000313" key="3">
    <source>
        <dbReference type="Proteomes" id="UP000828251"/>
    </source>
</evidence>
<dbReference type="Proteomes" id="UP000828251">
    <property type="component" value="Unassembled WGS sequence"/>
</dbReference>
<protein>
    <submittedName>
        <fullName evidence="2">Uncharacterized protein</fullName>
    </submittedName>
</protein>
<keyword evidence="3" id="KW-1185">Reference proteome</keyword>
<reference evidence="2 3" key="1">
    <citation type="journal article" date="2021" name="Plant Biotechnol. J.">
        <title>Multi-omics assisted identification of the key and species-specific regulatory components of drought-tolerant mechanisms in Gossypium stocksii.</title>
        <authorList>
            <person name="Yu D."/>
            <person name="Ke L."/>
            <person name="Zhang D."/>
            <person name="Wu Y."/>
            <person name="Sun Y."/>
            <person name="Mei J."/>
            <person name="Sun J."/>
            <person name="Sun Y."/>
        </authorList>
    </citation>
    <scope>NUCLEOTIDE SEQUENCE [LARGE SCALE GENOMIC DNA]</scope>
    <source>
        <strain evidence="3">cv. E1</strain>
        <tissue evidence="2">Leaf</tissue>
    </source>
</reference>
<dbReference type="AlphaFoldDB" id="A0A9D3U8B1"/>
<evidence type="ECO:0000256" key="1">
    <source>
        <dbReference type="SAM" id="MobiDB-lite"/>
    </source>
</evidence>
<name>A0A9D3U8B1_9ROSI</name>
<feature type="region of interest" description="Disordered" evidence="1">
    <location>
        <begin position="76"/>
        <end position="95"/>
    </location>
</feature>
<accession>A0A9D3U8B1</accession>
<dbReference type="OrthoDB" id="10384497at2759"/>
<dbReference type="EMBL" id="JAIQCV010000013">
    <property type="protein sequence ID" value="KAH1031802.1"/>
    <property type="molecule type" value="Genomic_DNA"/>
</dbReference>
<proteinExistence type="predicted"/>
<gene>
    <name evidence="2" type="ORF">J1N35_043976</name>
</gene>
<organism evidence="2 3">
    <name type="scientific">Gossypium stocksii</name>
    <dbReference type="NCBI Taxonomy" id="47602"/>
    <lineage>
        <taxon>Eukaryota</taxon>
        <taxon>Viridiplantae</taxon>
        <taxon>Streptophyta</taxon>
        <taxon>Embryophyta</taxon>
        <taxon>Tracheophyta</taxon>
        <taxon>Spermatophyta</taxon>
        <taxon>Magnoliopsida</taxon>
        <taxon>eudicotyledons</taxon>
        <taxon>Gunneridae</taxon>
        <taxon>Pentapetalae</taxon>
        <taxon>rosids</taxon>
        <taxon>malvids</taxon>
        <taxon>Malvales</taxon>
        <taxon>Malvaceae</taxon>
        <taxon>Malvoideae</taxon>
        <taxon>Gossypium</taxon>
    </lineage>
</organism>
<comment type="caution">
    <text evidence="2">The sequence shown here is derived from an EMBL/GenBank/DDBJ whole genome shotgun (WGS) entry which is preliminary data.</text>
</comment>
<sequence>MNTNITLPHGRCLSYLLRQLGIRTHGDTLVTSNQLISYGAFHHVGYLFNANTSMWLKSDHPTKHGKGYTNAAFEDFSAPVHAPPPTSSSHATQPSSKVNSAMLDAILSLSNDVWGLRKEDRTNSDEVWGLREEFQSYREDVNSRLSTLESQMASLLACFPSTPPFSPPHDD</sequence>
<evidence type="ECO:0000313" key="2">
    <source>
        <dbReference type="EMBL" id="KAH1031802.1"/>
    </source>
</evidence>